<dbReference type="Proteomes" id="UP000663865">
    <property type="component" value="Unassembled WGS sequence"/>
</dbReference>
<evidence type="ECO:0000313" key="2">
    <source>
        <dbReference type="EMBL" id="CAF4697488.1"/>
    </source>
</evidence>
<sequence length="168" mass="19038">MIGEWFFQEYWHSKRLPNDDISFEYVRALMNLAGADGVLADEERKWILGNSAAKGVNENALNYFKTYQPTKADLEAMIKEKPKFTQQASRPLIFEAFLAASADNDLHAAEREAIYRMGRAMGIEDTVVQQLEKAAENERSHRNQVVALAFPEGMKKACDVAEADYKSN</sequence>
<name>A0A818MTU0_9BILA</name>
<comment type="caution">
    <text evidence="1">The sequence shown here is derived from an EMBL/GenBank/DDBJ whole genome shotgun (WGS) entry which is preliminary data.</text>
</comment>
<dbReference type="Gene3D" id="1.10.3680.10">
    <property type="entry name" value="TerB-like"/>
    <property type="match status" value="1"/>
</dbReference>
<dbReference type="InterPro" id="IPR029024">
    <property type="entry name" value="TerB-like"/>
</dbReference>
<reference evidence="1" key="1">
    <citation type="submission" date="2021-02" db="EMBL/GenBank/DDBJ databases">
        <authorList>
            <person name="Nowell W R."/>
        </authorList>
    </citation>
    <scope>NUCLEOTIDE SEQUENCE</scope>
</reference>
<evidence type="ECO:0000313" key="1">
    <source>
        <dbReference type="EMBL" id="CAF3594986.1"/>
    </source>
</evidence>
<dbReference type="AlphaFoldDB" id="A0A818MTU0"/>
<dbReference type="EMBL" id="CAJNYV010003655">
    <property type="protein sequence ID" value="CAF3594986.1"/>
    <property type="molecule type" value="Genomic_DNA"/>
</dbReference>
<gene>
    <name evidence="1" type="ORF">KIK155_LOCUS20630</name>
    <name evidence="2" type="ORF">TOA249_LOCUS16839</name>
</gene>
<dbReference type="Proteomes" id="UP000663838">
    <property type="component" value="Unassembled WGS sequence"/>
</dbReference>
<evidence type="ECO:0008006" key="4">
    <source>
        <dbReference type="Google" id="ProtNLM"/>
    </source>
</evidence>
<proteinExistence type="predicted"/>
<accession>A0A818MTU0</accession>
<dbReference type="SUPFAM" id="SSF158682">
    <property type="entry name" value="TerB-like"/>
    <property type="match status" value="1"/>
</dbReference>
<organism evidence="1 3">
    <name type="scientific">Rotaria socialis</name>
    <dbReference type="NCBI Taxonomy" id="392032"/>
    <lineage>
        <taxon>Eukaryota</taxon>
        <taxon>Metazoa</taxon>
        <taxon>Spiralia</taxon>
        <taxon>Gnathifera</taxon>
        <taxon>Rotifera</taxon>
        <taxon>Eurotatoria</taxon>
        <taxon>Bdelloidea</taxon>
        <taxon>Philodinida</taxon>
        <taxon>Philodinidae</taxon>
        <taxon>Rotaria</taxon>
    </lineage>
</organism>
<evidence type="ECO:0000313" key="3">
    <source>
        <dbReference type="Proteomes" id="UP000663865"/>
    </source>
</evidence>
<protein>
    <recommendedName>
        <fullName evidence="4">Co-chaperone DjlA N-terminal domain-containing protein</fullName>
    </recommendedName>
</protein>
<dbReference type="EMBL" id="CAJOBS010001171">
    <property type="protein sequence ID" value="CAF4697488.1"/>
    <property type="molecule type" value="Genomic_DNA"/>
</dbReference>